<dbReference type="SMART" id="SM00382">
    <property type="entry name" value="AAA"/>
    <property type="match status" value="1"/>
</dbReference>
<dbReference type="GO" id="GO:0043190">
    <property type="term" value="C:ATP-binding cassette (ABC) transporter complex"/>
    <property type="evidence" value="ECO:0007669"/>
    <property type="project" value="TreeGrafter"/>
</dbReference>
<evidence type="ECO:0000256" key="8">
    <source>
        <dbReference type="ARBA" id="ARBA00023136"/>
    </source>
</evidence>
<evidence type="ECO:0000256" key="2">
    <source>
        <dbReference type="ARBA" id="ARBA00005417"/>
    </source>
</evidence>
<comment type="caution">
    <text evidence="12">The sequence shown here is derived from an EMBL/GenBank/DDBJ whole genome shotgun (WGS) entry which is preliminary data.</text>
</comment>
<evidence type="ECO:0000256" key="9">
    <source>
        <dbReference type="ARBA" id="ARBA00025157"/>
    </source>
</evidence>
<evidence type="ECO:0000256" key="5">
    <source>
        <dbReference type="ARBA" id="ARBA00022741"/>
    </source>
</evidence>
<dbReference type="InterPro" id="IPR015856">
    <property type="entry name" value="ABC_transpr_CbiO/EcfA_su"/>
</dbReference>
<evidence type="ECO:0000256" key="1">
    <source>
        <dbReference type="ARBA" id="ARBA00004202"/>
    </source>
</evidence>
<organism evidence="12 13">
    <name type="scientific">Natronobacillus azotifigens</name>
    <dbReference type="NCBI Taxonomy" id="472978"/>
    <lineage>
        <taxon>Bacteria</taxon>
        <taxon>Bacillati</taxon>
        <taxon>Bacillota</taxon>
        <taxon>Bacilli</taxon>
        <taxon>Bacillales</taxon>
        <taxon>Bacillaceae</taxon>
        <taxon>Natronobacillus</taxon>
    </lineage>
</organism>
<gene>
    <name evidence="12" type="ORF">OWO01_11160</name>
</gene>
<dbReference type="PROSITE" id="PS50893">
    <property type="entry name" value="ABC_TRANSPORTER_2"/>
    <property type="match status" value="1"/>
</dbReference>
<dbReference type="InterPro" id="IPR050095">
    <property type="entry name" value="ECF_ABC_transporter_ATP-bd"/>
</dbReference>
<keyword evidence="3 10" id="KW-0813">Transport</keyword>
<evidence type="ECO:0000256" key="7">
    <source>
        <dbReference type="ARBA" id="ARBA00022967"/>
    </source>
</evidence>
<dbReference type="GO" id="GO:0016887">
    <property type="term" value="F:ATP hydrolysis activity"/>
    <property type="evidence" value="ECO:0007669"/>
    <property type="project" value="InterPro"/>
</dbReference>
<dbReference type="Gene3D" id="3.40.50.300">
    <property type="entry name" value="P-loop containing nucleotide triphosphate hydrolases"/>
    <property type="match status" value="1"/>
</dbReference>
<keyword evidence="7" id="KW-1278">Translocase</keyword>
<dbReference type="AlphaFoldDB" id="A0A9J6REJ3"/>
<evidence type="ECO:0000256" key="10">
    <source>
        <dbReference type="RuleBase" id="RU364103"/>
    </source>
</evidence>
<keyword evidence="6 10" id="KW-0067">ATP-binding</keyword>
<dbReference type="FunFam" id="3.40.50.300:FF:000224">
    <property type="entry name" value="Energy-coupling factor transporter ATP-binding protein EcfA"/>
    <property type="match status" value="1"/>
</dbReference>
<keyword evidence="4 10" id="KW-1003">Cell membrane</keyword>
<dbReference type="InterPro" id="IPR027417">
    <property type="entry name" value="P-loop_NTPase"/>
</dbReference>
<reference evidence="12" key="1">
    <citation type="submission" date="2022-11" db="EMBL/GenBank/DDBJ databases">
        <title>WGS of Natronobacillus azotifigens 24KS-1, an anaerobic diazotrophic haloalkaliphile from soda-rich habitats.</title>
        <authorList>
            <person name="Sorokin D.Y."/>
            <person name="Merkel A.Y."/>
        </authorList>
    </citation>
    <scope>NUCLEOTIDE SEQUENCE</scope>
    <source>
        <strain evidence="12">24KS-1</strain>
    </source>
</reference>
<proteinExistence type="inferred from homology"/>
<evidence type="ECO:0000313" key="13">
    <source>
        <dbReference type="Proteomes" id="UP001084197"/>
    </source>
</evidence>
<dbReference type="RefSeq" id="WP_268780545.1">
    <property type="nucleotide sequence ID" value="NZ_JAPRAT010000022.1"/>
</dbReference>
<dbReference type="SUPFAM" id="SSF52540">
    <property type="entry name" value="P-loop containing nucleoside triphosphate hydrolases"/>
    <property type="match status" value="1"/>
</dbReference>
<evidence type="ECO:0000256" key="3">
    <source>
        <dbReference type="ARBA" id="ARBA00022448"/>
    </source>
</evidence>
<dbReference type="EMBL" id="JAPRAT010000022">
    <property type="protein sequence ID" value="MCZ0703780.1"/>
    <property type="molecule type" value="Genomic_DNA"/>
</dbReference>
<dbReference type="Pfam" id="PF00005">
    <property type="entry name" value="ABC_tran"/>
    <property type="match status" value="1"/>
</dbReference>
<sequence length="279" mass="30374">MNAIELNNVTYTYQNGMVALQNITLKVPIGAKVALLGPNGAGKSTLLHHINGLKLPTSGSVSIMGEKLTKKNCAAIRQKVGLVFQDPDDQVISNTVLEDVAFGPRNLKMSEKTVQEVCSAALGSVGMLEHKDRAPYQLSYGQKKRVAIAGVLAMHPDIVILDEPMASLDPLGQDEIAGLLQGLYYMGKTIILSTHDVNFAASWADMVILLKGGELLAAGNTDLLVDETLIRKANLHLPIVSRLFKLVPNLVSDVLPKNEQEAARFLFQWSQDKESRNTY</sequence>
<dbReference type="PANTHER" id="PTHR43553">
    <property type="entry name" value="HEAVY METAL TRANSPORTER"/>
    <property type="match status" value="1"/>
</dbReference>
<accession>A0A9J6REJ3</accession>
<dbReference type="GO" id="GO:0005524">
    <property type="term" value="F:ATP binding"/>
    <property type="evidence" value="ECO:0007669"/>
    <property type="project" value="UniProtKB-UniRule"/>
</dbReference>
<dbReference type="GO" id="GO:0015087">
    <property type="term" value="F:cobalt ion transmembrane transporter activity"/>
    <property type="evidence" value="ECO:0007669"/>
    <property type="project" value="UniProtKB-ARBA"/>
</dbReference>
<dbReference type="Proteomes" id="UP001084197">
    <property type="component" value="Unassembled WGS sequence"/>
</dbReference>
<name>A0A9J6REJ3_9BACI</name>
<evidence type="ECO:0000259" key="11">
    <source>
        <dbReference type="PROSITE" id="PS50893"/>
    </source>
</evidence>
<keyword evidence="5 10" id="KW-0547">Nucleotide-binding</keyword>
<feature type="domain" description="ABC transporter" evidence="11">
    <location>
        <begin position="4"/>
        <end position="237"/>
    </location>
</feature>
<dbReference type="InterPro" id="IPR003593">
    <property type="entry name" value="AAA+_ATPase"/>
</dbReference>
<keyword evidence="8 10" id="KW-0472">Membrane</keyword>
<keyword evidence="13" id="KW-1185">Reference proteome</keyword>
<comment type="function">
    <text evidence="9">Probably part of an ABC transporter complex. Responsible for energy coupling to the transport system.</text>
</comment>
<dbReference type="PANTHER" id="PTHR43553:SF24">
    <property type="entry name" value="ENERGY-COUPLING FACTOR TRANSPORTER ATP-BINDING PROTEIN ECFA1"/>
    <property type="match status" value="1"/>
</dbReference>
<comment type="function">
    <text evidence="10">Part of an ABC transporter complex. Responsible for energy coupling to the transport system.</text>
</comment>
<dbReference type="GO" id="GO:0042626">
    <property type="term" value="F:ATPase-coupled transmembrane transporter activity"/>
    <property type="evidence" value="ECO:0007669"/>
    <property type="project" value="TreeGrafter"/>
</dbReference>
<dbReference type="PROSITE" id="PS00211">
    <property type="entry name" value="ABC_TRANSPORTER_1"/>
    <property type="match status" value="1"/>
</dbReference>
<evidence type="ECO:0000256" key="4">
    <source>
        <dbReference type="ARBA" id="ARBA00022475"/>
    </source>
</evidence>
<dbReference type="InterPro" id="IPR003439">
    <property type="entry name" value="ABC_transporter-like_ATP-bd"/>
</dbReference>
<comment type="subcellular location">
    <subcellularLocation>
        <location evidence="1 10">Cell membrane</location>
        <topology evidence="1 10">Peripheral membrane protein</topology>
    </subcellularLocation>
</comment>
<evidence type="ECO:0000256" key="6">
    <source>
        <dbReference type="ARBA" id="ARBA00022840"/>
    </source>
</evidence>
<comment type="similarity">
    <text evidence="2 10">Belongs to the ABC transporter superfamily.</text>
</comment>
<dbReference type="InterPro" id="IPR005876">
    <property type="entry name" value="Co_trans_ATP-bd"/>
</dbReference>
<evidence type="ECO:0000313" key="12">
    <source>
        <dbReference type="EMBL" id="MCZ0703780.1"/>
    </source>
</evidence>
<protein>
    <recommendedName>
        <fullName evidence="10">ABC transporter ATP-binding protein</fullName>
    </recommendedName>
</protein>
<dbReference type="CDD" id="cd03225">
    <property type="entry name" value="ABC_cobalt_CbiO_domain1"/>
    <property type="match status" value="1"/>
</dbReference>
<dbReference type="NCBIfam" id="TIGR01166">
    <property type="entry name" value="cbiO"/>
    <property type="match status" value="1"/>
</dbReference>
<dbReference type="InterPro" id="IPR017871">
    <property type="entry name" value="ABC_transporter-like_CS"/>
</dbReference>